<reference evidence="2" key="1">
    <citation type="submission" date="2018-05" db="EMBL/GenBank/DDBJ databases">
        <authorList>
            <person name="Lanie J.A."/>
            <person name="Ng W.-L."/>
            <person name="Kazmierczak K.M."/>
            <person name="Andrzejewski T.M."/>
            <person name="Davidsen T.M."/>
            <person name="Wayne K.J."/>
            <person name="Tettelin H."/>
            <person name="Glass J.I."/>
            <person name="Rusch D."/>
            <person name="Podicherti R."/>
            <person name="Tsui H.-C.T."/>
            <person name="Winkler M.E."/>
        </authorList>
    </citation>
    <scope>NUCLEOTIDE SEQUENCE</scope>
</reference>
<proteinExistence type="predicted"/>
<organism evidence="2">
    <name type="scientific">marine metagenome</name>
    <dbReference type="NCBI Taxonomy" id="408172"/>
    <lineage>
        <taxon>unclassified sequences</taxon>
        <taxon>metagenomes</taxon>
        <taxon>ecological metagenomes</taxon>
    </lineage>
</organism>
<evidence type="ECO:0000313" key="2">
    <source>
        <dbReference type="EMBL" id="SUZ71302.1"/>
    </source>
</evidence>
<dbReference type="EMBL" id="UINC01001116">
    <property type="protein sequence ID" value="SUZ71302.1"/>
    <property type="molecule type" value="Genomic_DNA"/>
</dbReference>
<accession>A0A381PW59</accession>
<name>A0A381PW59_9ZZZZ</name>
<feature type="compositionally biased region" description="Basic and acidic residues" evidence="1">
    <location>
        <begin position="1"/>
        <end position="14"/>
    </location>
</feature>
<evidence type="ECO:0000256" key="1">
    <source>
        <dbReference type="SAM" id="MobiDB-lite"/>
    </source>
</evidence>
<feature type="region of interest" description="Disordered" evidence="1">
    <location>
        <begin position="1"/>
        <end position="20"/>
    </location>
</feature>
<evidence type="ECO:0008006" key="3">
    <source>
        <dbReference type="Google" id="ProtNLM"/>
    </source>
</evidence>
<gene>
    <name evidence="2" type="ORF">METZ01_LOCUS24156</name>
</gene>
<sequence length="131" mass="14650">VSRLPRRVDTRDDSVGDTQGESEMTKHVLLVFTSPVEGREDDYNAWYNDVHLGEVLTADGFVRAQRFKASEMMPSVTEHEYVAIYEIEDLDPKDAMKSLNGASGSFTMTDAIELKQSKMMLASQVSDLVEA</sequence>
<dbReference type="InterPro" id="IPR011008">
    <property type="entry name" value="Dimeric_a/b-barrel"/>
</dbReference>
<feature type="non-terminal residue" evidence="2">
    <location>
        <position position="1"/>
    </location>
</feature>
<dbReference type="SUPFAM" id="SSF54909">
    <property type="entry name" value="Dimeric alpha+beta barrel"/>
    <property type="match status" value="1"/>
</dbReference>
<protein>
    <recommendedName>
        <fullName evidence="3">EthD domain-containing protein</fullName>
    </recommendedName>
</protein>
<dbReference type="AlphaFoldDB" id="A0A381PW59"/>